<keyword evidence="3" id="KW-1185">Reference proteome</keyword>
<gene>
    <name evidence="2" type="ORF">BD410DRAFT_488951</name>
</gene>
<organism evidence="2 3">
    <name type="scientific">Rickenella mellea</name>
    <dbReference type="NCBI Taxonomy" id="50990"/>
    <lineage>
        <taxon>Eukaryota</taxon>
        <taxon>Fungi</taxon>
        <taxon>Dikarya</taxon>
        <taxon>Basidiomycota</taxon>
        <taxon>Agaricomycotina</taxon>
        <taxon>Agaricomycetes</taxon>
        <taxon>Hymenochaetales</taxon>
        <taxon>Rickenellaceae</taxon>
        <taxon>Rickenella</taxon>
    </lineage>
</organism>
<reference evidence="2 3" key="1">
    <citation type="submission" date="2018-06" db="EMBL/GenBank/DDBJ databases">
        <title>A transcriptomic atlas of mushroom development highlights an independent origin of complex multicellularity.</title>
        <authorList>
            <consortium name="DOE Joint Genome Institute"/>
            <person name="Krizsan K."/>
            <person name="Almasi E."/>
            <person name="Merenyi Z."/>
            <person name="Sahu N."/>
            <person name="Viragh M."/>
            <person name="Koszo T."/>
            <person name="Mondo S."/>
            <person name="Kiss B."/>
            <person name="Balint B."/>
            <person name="Kues U."/>
            <person name="Barry K."/>
            <person name="Hegedus J.C."/>
            <person name="Henrissat B."/>
            <person name="Johnson J."/>
            <person name="Lipzen A."/>
            <person name="Ohm R."/>
            <person name="Nagy I."/>
            <person name="Pangilinan J."/>
            <person name="Yan J."/>
            <person name="Xiong Y."/>
            <person name="Grigoriev I.V."/>
            <person name="Hibbett D.S."/>
            <person name="Nagy L.G."/>
        </authorList>
    </citation>
    <scope>NUCLEOTIDE SEQUENCE [LARGE SCALE GENOMIC DNA]</scope>
    <source>
        <strain evidence="2 3">SZMC22713</strain>
    </source>
</reference>
<feature type="transmembrane region" description="Helical" evidence="1">
    <location>
        <begin position="42"/>
        <end position="62"/>
    </location>
</feature>
<dbReference type="Proteomes" id="UP000294933">
    <property type="component" value="Unassembled WGS sequence"/>
</dbReference>
<dbReference type="AlphaFoldDB" id="A0A4Y7PU71"/>
<evidence type="ECO:0000313" key="3">
    <source>
        <dbReference type="Proteomes" id="UP000294933"/>
    </source>
</evidence>
<protein>
    <submittedName>
        <fullName evidence="2">Uncharacterized protein</fullName>
    </submittedName>
</protein>
<accession>A0A4Y7PU71</accession>
<dbReference type="VEuPathDB" id="FungiDB:BD410DRAFT_488951"/>
<name>A0A4Y7PU71_9AGAM</name>
<keyword evidence="1" id="KW-1133">Transmembrane helix</keyword>
<sequence>MIDVLVFTLTFAKTIHHAIEMRKVGLGNGLGYFILRDGAMYFLAKLLIGVAGTTIFFLPASSAISGSWISALIAIGNPLTIILINRLVLNLRQVSHLQEGANAPTLGTFGTIEEPAFATNSLLGNLGAPLRVGQEDDDDDEEIEVVGVEDGDKIVEERTIANHTEIIEEPRHPFEV</sequence>
<evidence type="ECO:0000256" key="1">
    <source>
        <dbReference type="SAM" id="Phobius"/>
    </source>
</evidence>
<evidence type="ECO:0000313" key="2">
    <source>
        <dbReference type="EMBL" id="TDL18638.1"/>
    </source>
</evidence>
<feature type="transmembrane region" description="Helical" evidence="1">
    <location>
        <begin position="68"/>
        <end position="89"/>
    </location>
</feature>
<proteinExistence type="predicted"/>
<keyword evidence="1" id="KW-0472">Membrane</keyword>
<dbReference type="EMBL" id="ML170205">
    <property type="protein sequence ID" value="TDL18638.1"/>
    <property type="molecule type" value="Genomic_DNA"/>
</dbReference>
<keyword evidence="1" id="KW-0812">Transmembrane</keyword>